<protein>
    <recommendedName>
        <fullName evidence="2">DUF1559 domain-containing protein</fullName>
    </recommendedName>
</protein>
<keyword evidence="4" id="KW-1185">Reference proteome</keyword>
<evidence type="ECO:0000313" key="3">
    <source>
        <dbReference type="EMBL" id="TWT38662.1"/>
    </source>
</evidence>
<dbReference type="NCBIfam" id="TIGR04294">
    <property type="entry name" value="pre_pil_HX9DG"/>
    <property type="match status" value="1"/>
</dbReference>
<comment type="caution">
    <text evidence="3">The sequence shown here is derived from an EMBL/GenBank/DDBJ whole genome shotgun (WGS) entry which is preliminary data.</text>
</comment>
<keyword evidence="1" id="KW-0472">Membrane</keyword>
<dbReference type="InterPro" id="IPR011453">
    <property type="entry name" value="DUF1559"/>
</dbReference>
<accession>A0A5C5VLR1</accession>
<dbReference type="Gene3D" id="3.30.700.10">
    <property type="entry name" value="Glycoprotein, Type 4 Pilin"/>
    <property type="match status" value="1"/>
</dbReference>
<keyword evidence="1" id="KW-1133">Transmembrane helix</keyword>
<dbReference type="InterPro" id="IPR045584">
    <property type="entry name" value="Pilin-like"/>
</dbReference>
<dbReference type="AlphaFoldDB" id="A0A5C5VLR1"/>
<dbReference type="InterPro" id="IPR027558">
    <property type="entry name" value="Pre_pil_HX9DG_C"/>
</dbReference>
<dbReference type="EMBL" id="SJPF01000001">
    <property type="protein sequence ID" value="TWT38662.1"/>
    <property type="molecule type" value="Genomic_DNA"/>
</dbReference>
<dbReference type="Proteomes" id="UP000318878">
    <property type="component" value="Unassembled WGS sequence"/>
</dbReference>
<gene>
    <name evidence="3" type="ORF">Enr8_03550</name>
</gene>
<reference evidence="3 4" key="1">
    <citation type="submission" date="2019-02" db="EMBL/GenBank/DDBJ databases">
        <title>Deep-cultivation of Planctomycetes and their phenomic and genomic characterization uncovers novel biology.</title>
        <authorList>
            <person name="Wiegand S."/>
            <person name="Jogler M."/>
            <person name="Boedeker C."/>
            <person name="Pinto D."/>
            <person name="Vollmers J."/>
            <person name="Rivas-Marin E."/>
            <person name="Kohn T."/>
            <person name="Peeters S.H."/>
            <person name="Heuer A."/>
            <person name="Rast P."/>
            <person name="Oberbeckmann S."/>
            <person name="Bunk B."/>
            <person name="Jeske O."/>
            <person name="Meyerdierks A."/>
            <person name="Storesund J.E."/>
            <person name="Kallscheuer N."/>
            <person name="Luecker S."/>
            <person name="Lage O.M."/>
            <person name="Pohl T."/>
            <person name="Merkel B.J."/>
            <person name="Hornburger P."/>
            <person name="Mueller R.-W."/>
            <person name="Bruemmer F."/>
            <person name="Labrenz M."/>
            <person name="Spormann A.M."/>
            <person name="Op Den Camp H."/>
            <person name="Overmann J."/>
            <person name="Amann R."/>
            <person name="Jetten M.S.M."/>
            <person name="Mascher T."/>
            <person name="Medema M.H."/>
            <person name="Devos D.P."/>
            <person name="Kaster A.-K."/>
            <person name="Ovreas L."/>
            <person name="Rohde M."/>
            <person name="Galperin M.Y."/>
            <person name="Jogler C."/>
        </authorList>
    </citation>
    <scope>NUCLEOTIDE SEQUENCE [LARGE SCALE GENOMIC DNA]</scope>
    <source>
        <strain evidence="3 4">Enr8</strain>
    </source>
</reference>
<evidence type="ECO:0000256" key="1">
    <source>
        <dbReference type="SAM" id="Phobius"/>
    </source>
</evidence>
<organism evidence="3 4">
    <name type="scientific">Blastopirellula retiformator</name>
    <dbReference type="NCBI Taxonomy" id="2527970"/>
    <lineage>
        <taxon>Bacteria</taxon>
        <taxon>Pseudomonadati</taxon>
        <taxon>Planctomycetota</taxon>
        <taxon>Planctomycetia</taxon>
        <taxon>Pirellulales</taxon>
        <taxon>Pirellulaceae</taxon>
        <taxon>Blastopirellula</taxon>
    </lineage>
</organism>
<keyword evidence="1" id="KW-0812">Transmembrane</keyword>
<sequence length="343" mass="36219">MTRNARLRSAFTLVELLVVIAIIGVLIALLLPAVQQAREAARRMSCSNNLKQLGLAVHNYHDTYGKLVAGAIPQSASLPRGRGVSWIVRLMPFLEQSNAFDGFVMAGDSTMQDGGSPNAAFINGLVVPGLNCPSSPLPTVRDWNSPREGQIAIQMVNYVGISGSYYTGGTNGQSGDESTFARMDDYTGGNVFNGTITHVYVPGGSDQEVPGGMPYLSQTAFKDLLDGTSNTMMISEQGDYQYAADGSKNDRRSCGYHGGAWSNGAGSGWWTQNLTVLRHPIGTSGGDGNGATYQVNIPLSSTHPGGVLGTFADGSVHFVSETADFAILTAICDRQDGAVVEAP</sequence>
<dbReference type="InterPro" id="IPR012902">
    <property type="entry name" value="N_methyl_site"/>
</dbReference>
<dbReference type="Pfam" id="PF07596">
    <property type="entry name" value="SBP_bac_10"/>
    <property type="match status" value="1"/>
</dbReference>
<dbReference type="Pfam" id="PF07963">
    <property type="entry name" value="N_methyl"/>
    <property type="match status" value="1"/>
</dbReference>
<feature type="transmembrane region" description="Helical" evidence="1">
    <location>
        <begin position="12"/>
        <end position="34"/>
    </location>
</feature>
<proteinExistence type="predicted"/>
<feature type="domain" description="DUF1559" evidence="2">
    <location>
        <begin position="35"/>
        <end position="325"/>
    </location>
</feature>
<evidence type="ECO:0000259" key="2">
    <source>
        <dbReference type="Pfam" id="PF07596"/>
    </source>
</evidence>
<dbReference type="SUPFAM" id="SSF54523">
    <property type="entry name" value="Pili subunits"/>
    <property type="match status" value="1"/>
</dbReference>
<dbReference type="PANTHER" id="PTHR30093:SF2">
    <property type="entry name" value="TYPE II SECRETION SYSTEM PROTEIN H"/>
    <property type="match status" value="1"/>
</dbReference>
<dbReference type="NCBIfam" id="TIGR02532">
    <property type="entry name" value="IV_pilin_GFxxxE"/>
    <property type="match status" value="1"/>
</dbReference>
<dbReference type="OrthoDB" id="280382at2"/>
<dbReference type="RefSeq" id="WP_146429941.1">
    <property type="nucleotide sequence ID" value="NZ_SJPF01000001.1"/>
</dbReference>
<dbReference type="PANTHER" id="PTHR30093">
    <property type="entry name" value="GENERAL SECRETION PATHWAY PROTEIN G"/>
    <property type="match status" value="1"/>
</dbReference>
<name>A0A5C5VLR1_9BACT</name>
<evidence type="ECO:0000313" key="4">
    <source>
        <dbReference type="Proteomes" id="UP000318878"/>
    </source>
</evidence>